<evidence type="ECO:0000313" key="3">
    <source>
        <dbReference type="Proteomes" id="UP000250572"/>
    </source>
</evidence>
<dbReference type="EMBL" id="NHOQ01000086">
    <property type="protein sequence ID" value="PWA33073.1"/>
    <property type="molecule type" value="Genomic_DNA"/>
</dbReference>
<name>A0A315WAP0_GAMAF</name>
<dbReference type="AlphaFoldDB" id="A0A315WAP0"/>
<evidence type="ECO:0000256" key="1">
    <source>
        <dbReference type="SAM" id="MobiDB-lite"/>
    </source>
</evidence>
<organism evidence="2 3">
    <name type="scientific">Gambusia affinis</name>
    <name type="common">Western mosquitofish</name>
    <name type="synonym">Heterandria affinis</name>
    <dbReference type="NCBI Taxonomy" id="33528"/>
    <lineage>
        <taxon>Eukaryota</taxon>
        <taxon>Metazoa</taxon>
        <taxon>Chordata</taxon>
        <taxon>Craniata</taxon>
        <taxon>Vertebrata</taxon>
        <taxon>Euteleostomi</taxon>
        <taxon>Actinopterygii</taxon>
        <taxon>Neopterygii</taxon>
        <taxon>Teleostei</taxon>
        <taxon>Neoteleostei</taxon>
        <taxon>Acanthomorphata</taxon>
        <taxon>Ovalentaria</taxon>
        <taxon>Atherinomorphae</taxon>
        <taxon>Cyprinodontiformes</taxon>
        <taxon>Poeciliidae</taxon>
        <taxon>Poeciliinae</taxon>
        <taxon>Gambusia</taxon>
    </lineage>
</organism>
<accession>A0A315WAP0</accession>
<feature type="compositionally biased region" description="Basic and acidic residues" evidence="1">
    <location>
        <begin position="58"/>
        <end position="72"/>
    </location>
</feature>
<feature type="compositionally biased region" description="Acidic residues" evidence="1">
    <location>
        <begin position="206"/>
        <end position="216"/>
    </location>
</feature>
<comment type="caution">
    <text evidence="2">The sequence shown here is derived from an EMBL/GenBank/DDBJ whole genome shotgun (WGS) entry which is preliminary data.</text>
</comment>
<feature type="compositionally biased region" description="Basic and acidic residues" evidence="1">
    <location>
        <begin position="83"/>
        <end position="92"/>
    </location>
</feature>
<feature type="region of interest" description="Disordered" evidence="1">
    <location>
        <begin position="175"/>
        <end position="216"/>
    </location>
</feature>
<protein>
    <submittedName>
        <fullName evidence="2">Uncharacterized protein</fullName>
    </submittedName>
</protein>
<gene>
    <name evidence="2" type="ORF">CCH79_00013095</name>
</gene>
<reference evidence="2 3" key="1">
    <citation type="journal article" date="2018" name="G3 (Bethesda)">
        <title>A High-Quality Reference Genome for the Invasive Mosquitofish Gambusia affinis Using a Chicago Library.</title>
        <authorList>
            <person name="Hoffberg S.L."/>
            <person name="Troendle N.J."/>
            <person name="Glenn T.C."/>
            <person name="Mahmud O."/>
            <person name="Louha S."/>
            <person name="Chalopin D."/>
            <person name="Bennetzen J.L."/>
            <person name="Mauricio R."/>
        </authorList>
    </citation>
    <scope>NUCLEOTIDE SEQUENCE [LARGE SCALE GENOMIC DNA]</scope>
    <source>
        <strain evidence="2">NE01/NJP1002.9</strain>
        <tissue evidence="2">Muscle</tissue>
    </source>
</reference>
<dbReference type="Proteomes" id="UP000250572">
    <property type="component" value="Unassembled WGS sequence"/>
</dbReference>
<feature type="region of interest" description="Disordered" evidence="1">
    <location>
        <begin position="58"/>
        <end position="109"/>
    </location>
</feature>
<keyword evidence="3" id="KW-1185">Reference proteome</keyword>
<evidence type="ECO:0000313" key="2">
    <source>
        <dbReference type="EMBL" id="PWA33073.1"/>
    </source>
</evidence>
<proteinExistence type="predicted"/>
<sequence length="216" mass="23227">MASSCRVTYVMAKLPLPPSQLNTIPLPLPLRCGDEGDVTACGANRWATGAWPEKELRAERCSEDRGGRRDDREVDEGGGGLVRAEERRRWVDKGGGGGRKLPPVDRGSTCAVMDKYRPKRPTSLNLFPQLPQAGTQVGPIGPGGPTQRSADNLDERSLCLWLRRPLWATPFLLRGSKDGLADGEGQEEEGDPGLDRGAGLCGGLEAGEDGQPEEVQ</sequence>